<sequence length="48" mass="5685">MYLDKKDWLANLASSTQLCKKKMLFLNLDVVYVLAQHCKLHERYHCDG</sequence>
<comment type="caution">
    <text evidence="1">The sequence shown here is derived from an EMBL/GenBank/DDBJ whole genome shotgun (WGS) entry which is preliminary data.</text>
</comment>
<reference evidence="2" key="1">
    <citation type="submission" date="2008-04" db="EMBL/GenBank/DDBJ databases">
        <title>Draft genome sequence of Providencia stuartii (ATCC 25827).</title>
        <authorList>
            <person name="Sudarsanam P."/>
            <person name="Ley R."/>
            <person name="Guruge J."/>
            <person name="Turnbaugh P.J."/>
            <person name="Mahowald M."/>
            <person name="Liep D."/>
            <person name="Gordon J."/>
        </authorList>
    </citation>
    <scope>NUCLEOTIDE SEQUENCE [LARGE SCALE GENOMIC DNA]</scope>
    <source>
        <strain evidence="2">ATCC 25827</strain>
    </source>
</reference>
<evidence type="ECO:0000313" key="2">
    <source>
        <dbReference type="Proteomes" id="UP000004506"/>
    </source>
</evidence>
<reference evidence="1 2" key="3">
    <citation type="submission" date="2008-05" db="EMBL/GenBank/DDBJ databases">
        <authorList>
            <person name="Fulton L."/>
            <person name="Clifton S."/>
            <person name="Fulton B."/>
            <person name="Xu J."/>
            <person name="Minx P."/>
            <person name="Pepin K.H."/>
            <person name="Johnson M."/>
            <person name="Thiruvilangam P."/>
            <person name="Bhonagiri V."/>
            <person name="Nash W.E."/>
            <person name="Mardis E.R."/>
            <person name="Wilson R.K."/>
        </authorList>
    </citation>
    <scope>NUCLEOTIDE SEQUENCE [LARGE SCALE GENOMIC DNA]</scope>
    <source>
        <strain evidence="1 2">ATCC 25827</strain>
    </source>
</reference>
<proteinExistence type="predicted"/>
<gene>
    <name evidence="1" type="ORF">PROSTU_04326</name>
</gene>
<protein>
    <submittedName>
        <fullName evidence="1">Uncharacterized protein</fullName>
    </submittedName>
</protein>
<organism evidence="1 2">
    <name type="scientific">Providencia stuartii ATCC 25827</name>
    <dbReference type="NCBI Taxonomy" id="471874"/>
    <lineage>
        <taxon>Bacteria</taxon>
        <taxon>Pseudomonadati</taxon>
        <taxon>Pseudomonadota</taxon>
        <taxon>Gammaproteobacteria</taxon>
        <taxon>Enterobacterales</taxon>
        <taxon>Morganellaceae</taxon>
        <taxon>Providencia</taxon>
    </lineage>
</organism>
<dbReference type="AlphaFoldDB" id="A0AA87CRQ8"/>
<reference evidence="2" key="2">
    <citation type="submission" date="2008-04" db="EMBL/GenBank/DDBJ databases">
        <title>Draft genome sequence of Providencia stuartii(ATCC 25827).</title>
        <authorList>
            <person name="Sudarsanam P."/>
            <person name="Ley R."/>
            <person name="Guruge J."/>
            <person name="Turnbaugh P.J."/>
            <person name="Mahowald M."/>
            <person name="Liep D."/>
            <person name="Gordon J."/>
        </authorList>
    </citation>
    <scope>NUCLEOTIDE SEQUENCE [LARGE SCALE GENOMIC DNA]</scope>
    <source>
        <strain evidence="2">ATCC 25827</strain>
    </source>
</reference>
<dbReference type="Proteomes" id="UP000004506">
    <property type="component" value="Unassembled WGS sequence"/>
</dbReference>
<accession>A0AA87CRQ8</accession>
<evidence type="ECO:0000313" key="1">
    <source>
        <dbReference type="EMBL" id="EDU57750.1"/>
    </source>
</evidence>
<name>A0AA87CRQ8_PROST</name>
<dbReference type="EMBL" id="ABJD02000107">
    <property type="protein sequence ID" value="EDU57750.1"/>
    <property type="molecule type" value="Genomic_DNA"/>
</dbReference>